<dbReference type="Gene3D" id="2.50.20.10">
    <property type="entry name" value="Lipoprotein localisation LolA/LolB/LppX"/>
    <property type="match status" value="1"/>
</dbReference>
<reference evidence="6 7" key="1">
    <citation type="submission" date="2024-09" db="EMBL/GenBank/DDBJ databases">
        <authorList>
            <person name="Sun Q."/>
            <person name="Mori K."/>
        </authorList>
    </citation>
    <scope>NUCLEOTIDE SEQUENCE [LARGE SCALE GENOMIC DNA]</scope>
    <source>
        <strain evidence="6 7">CCM 7415</strain>
    </source>
</reference>
<evidence type="ECO:0000256" key="1">
    <source>
        <dbReference type="ARBA" id="ARBA00011245"/>
    </source>
</evidence>
<protein>
    <submittedName>
        <fullName evidence="6">Outer membrane lipoprotein carrier protein LolA</fullName>
    </submittedName>
</protein>
<keyword evidence="3 5" id="KW-0732">Signal</keyword>
<gene>
    <name evidence="6" type="ORF">ACFFHW_01530</name>
</gene>
<keyword evidence="6" id="KW-0449">Lipoprotein</keyword>
<dbReference type="Proteomes" id="UP001589814">
    <property type="component" value="Unassembled WGS sequence"/>
</dbReference>
<dbReference type="CDD" id="cd16325">
    <property type="entry name" value="LolA"/>
    <property type="match status" value="1"/>
</dbReference>
<feature type="signal peptide" evidence="5">
    <location>
        <begin position="1"/>
        <end position="25"/>
    </location>
</feature>
<keyword evidence="2" id="KW-0813">Transport</keyword>
<comment type="caution">
    <text evidence="6">The sequence shown here is derived from an EMBL/GenBank/DDBJ whole genome shotgun (WGS) entry which is preliminary data.</text>
</comment>
<dbReference type="EMBL" id="JBHLVX010000005">
    <property type="protein sequence ID" value="MFC0266687.1"/>
    <property type="molecule type" value="Genomic_DNA"/>
</dbReference>
<feature type="chain" id="PRO_5047538306" evidence="5">
    <location>
        <begin position="26"/>
        <end position="190"/>
    </location>
</feature>
<organism evidence="6 7">
    <name type="scientific">Kushneria aurantia</name>
    <dbReference type="NCBI Taxonomy" id="504092"/>
    <lineage>
        <taxon>Bacteria</taxon>
        <taxon>Pseudomonadati</taxon>
        <taxon>Pseudomonadota</taxon>
        <taxon>Gammaproteobacteria</taxon>
        <taxon>Oceanospirillales</taxon>
        <taxon>Halomonadaceae</taxon>
        <taxon>Kushneria</taxon>
    </lineage>
</organism>
<dbReference type="SUPFAM" id="SSF89392">
    <property type="entry name" value="Prokaryotic lipoproteins and lipoprotein localization factors"/>
    <property type="match status" value="1"/>
</dbReference>
<evidence type="ECO:0000313" key="6">
    <source>
        <dbReference type="EMBL" id="MFC0266687.1"/>
    </source>
</evidence>
<comment type="subunit">
    <text evidence="1">Monomer.</text>
</comment>
<evidence type="ECO:0000256" key="4">
    <source>
        <dbReference type="ARBA" id="ARBA00022927"/>
    </source>
</evidence>
<evidence type="ECO:0000256" key="3">
    <source>
        <dbReference type="ARBA" id="ARBA00022729"/>
    </source>
</evidence>
<evidence type="ECO:0000313" key="7">
    <source>
        <dbReference type="Proteomes" id="UP001589814"/>
    </source>
</evidence>
<sequence>MPFRRLRLLLMTTMLALSIVPAAHALSVASLAEHLAVSGDVSGRFEQSRYLADLDTRIEGSGRYRFEQGERVIWQLEKPVKETLELSEAGIRHNGEALQDDPAGVATLIMQLLNGRLAALAERFEIDLQGSEANWHATLRPRQAGLAEYLERIDMRGGAQLENVQMAMADGDRLDIHLLTDTATNASPGT</sequence>
<dbReference type="InterPro" id="IPR029046">
    <property type="entry name" value="LolA/LolB/LppX"/>
</dbReference>
<evidence type="ECO:0000256" key="2">
    <source>
        <dbReference type="ARBA" id="ARBA00022448"/>
    </source>
</evidence>
<keyword evidence="4" id="KW-0653">Protein transport</keyword>
<dbReference type="InterPro" id="IPR004564">
    <property type="entry name" value="OM_lipoprot_carrier_LolA-like"/>
</dbReference>
<evidence type="ECO:0000256" key="5">
    <source>
        <dbReference type="SAM" id="SignalP"/>
    </source>
</evidence>
<name>A0ABV6FZ54_9GAMM</name>
<accession>A0ABV6FZ54</accession>
<dbReference type="RefSeq" id="WP_019951253.1">
    <property type="nucleotide sequence ID" value="NZ_JBHLVX010000005.1"/>
</dbReference>
<proteinExistence type="predicted"/>
<dbReference type="Pfam" id="PF19574">
    <property type="entry name" value="LolA_3"/>
    <property type="match status" value="1"/>
</dbReference>
<keyword evidence="7" id="KW-1185">Reference proteome</keyword>